<reference evidence="2 3" key="1">
    <citation type="journal article" date="2015" name="Genome Announc.">
        <title>Draft Genome Sequences of Leptospira santarosai Strains U160, U164, and U233, Isolated from Asymptomatic Cattle.</title>
        <authorList>
            <person name="Kremer F.S."/>
            <person name="Eslabao M.R."/>
            <person name="Provisor M."/>
            <person name="Woloski R.D."/>
            <person name="Ramires O.V."/>
            <person name="Moreno L.Z."/>
            <person name="Moreno A.M."/>
            <person name="Hamond C."/>
            <person name="Lilenbaum W."/>
            <person name="Dellagostin O.A."/>
        </authorList>
    </citation>
    <scope>NUCLEOTIDE SEQUENCE [LARGE SCALE GENOMIC DNA]</scope>
    <source>
        <strain evidence="2 3">U160</strain>
    </source>
</reference>
<name>A0A2P1QV60_9LEPT</name>
<evidence type="ECO:0000256" key="1">
    <source>
        <dbReference type="SAM" id="Phobius"/>
    </source>
</evidence>
<dbReference type="Proteomes" id="UP000033961">
    <property type="component" value="Chromosome I"/>
</dbReference>
<accession>A0A2P1QV60</accession>
<feature type="transmembrane region" description="Helical" evidence="1">
    <location>
        <begin position="44"/>
        <end position="63"/>
    </location>
</feature>
<protein>
    <submittedName>
        <fullName evidence="2">Uncharacterized protein</fullName>
    </submittedName>
</protein>
<evidence type="ECO:0000313" key="3">
    <source>
        <dbReference type="Proteomes" id="UP000033961"/>
    </source>
</evidence>
<keyword evidence="1" id="KW-0812">Transmembrane</keyword>
<keyword evidence="1" id="KW-1133">Transmembrane helix</keyword>
<gene>
    <name evidence="2" type="ORF">XB16_2480</name>
</gene>
<proteinExistence type="predicted"/>
<sequence>MQEKEFRLLNTMIHFLAGSNMTGKSKTLLYYGGKSFRNERGFRASIFYFFIMFFFFFISISNWSKPNGVTTIDGKYKYYNVGLQDQFTYLEVNGQIENVSGKDHTEAFFTMNFYDKDDILLESCRFSVQGFPSGHKRDFYASAKYVDPKLIKRFTIEFDGEN</sequence>
<evidence type="ECO:0000313" key="2">
    <source>
        <dbReference type="EMBL" id="AVQ12793.1"/>
    </source>
</evidence>
<dbReference type="EMBL" id="CP027843">
    <property type="protein sequence ID" value="AVQ12793.1"/>
    <property type="molecule type" value="Genomic_DNA"/>
</dbReference>
<keyword evidence="1" id="KW-0472">Membrane</keyword>
<dbReference type="AlphaFoldDB" id="A0A2P1QV60"/>
<organism evidence="2 3">
    <name type="scientific">Leptospira santarosai</name>
    <dbReference type="NCBI Taxonomy" id="28183"/>
    <lineage>
        <taxon>Bacteria</taxon>
        <taxon>Pseudomonadati</taxon>
        <taxon>Spirochaetota</taxon>
        <taxon>Spirochaetia</taxon>
        <taxon>Leptospirales</taxon>
        <taxon>Leptospiraceae</taxon>
        <taxon>Leptospira</taxon>
    </lineage>
</organism>
<dbReference type="NCBIfam" id="NF038353">
    <property type="entry name" value="FxLYD_dom"/>
    <property type="match status" value="1"/>
</dbReference>
<dbReference type="InterPro" id="IPR047676">
    <property type="entry name" value="FxLYD_dom"/>
</dbReference>